<keyword evidence="11 15" id="KW-0472">Membrane</keyword>
<feature type="transmembrane region" description="Helical" evidence="15">
    <location>
        <begin position="302"/>
        <end position="323"/>
    </location>
</feature>
<dbReference type="EMBL" id="AOKY01000349">
    <property type="protein sequence ID" value="KDB22553.1"/>
    <property type="molecule type" value="Genomic_DNA"/>
</dbReference>
<keyword evidence="17" id="KW-1185">Reference proteome</keyword>
<feature type="transmembrane region" description="Helical" evidence="15">
    <location>
        <begin position="407"/>
        <end position="425"/>
    </location>
</feature>
<keyword evidence="3 15" id="KW-0444">Lipid biosynthesis</keyword>
<proteinExistence type="inferred from homology"/>
<comment type="caution">
    <text evidence="16">The sequence shown here is derived from an EMBL/GenBank/DDBJ whole genome shotgun (WGS) entry which is preliminary data.</text>
</comment>
<dbReference type="PANTHER" id="PTHR21257">
    <property type="entry name" value="DELTA(14)-STEROL REDUCTASE"/>
    <property type="match status" value="1"/>
</dbReference>
<evidence type="ECO:0000256" key="12">
    <source>
        <dbReference type="ARBA" id="ARBA00023166"/>
    </source>
</evidence>
<evidence type="ECO:0000256" key="6">
    <source>
        <dbReference type="ARBA" id="ARBA00022955"/>
    </source>
</evidence>
<dbReference type="Proteomes" id="UP000024533">
    <property type="component" value="Unassembled WGS sequence"/>
</dbReference>
<dbReference type="InterPro" id="IPR001171">
    <property type="entry name" value="ERG24_DHCR-like"/>
</dbReference>
<keyword evidence="6 15" id="KW-0752">Steroid biosynthesis</keyword>
<dbReference type="GO" id="GO:0005789">
    <property type="term" value="C:endoplasmic reticulum membrane"/>
    <property type="evidence" value="ECO:0007669"/>
    <property type="project" value="UniProtKB-SubCell"/>
</dbReference>
<keyword evidence="9 15" id="KW-0756">Sterol biosynthesis</keyword>
<keyword evidence="4 15" id="KW-0812">Transmembrane</keyword>
<sequence length="499" mass="55972">MGKANGSNVASKAAQKPAERHGYEFCGPPGATVLVLGLPVLIYVFPFLCNDISGCPAPSLLSPSSFSLEKLKVEVGWPENGIRGFYSTEATLYVLGYYLLSLVLQVFLPGREPEGVVLACGSRHKYKFNSFSSALLMLLGCAVGTWIYGAEFPLWTFLWENHLQVVTANLIICVSLAVFVYLRSFTVPAPGQPNPMNRELAPGGQSGNIIYDYFIGRELNPRIILPIPFVSENSRTLDIKAFCEMRPGLLGWVIMNLSNIAHQCRINSGNVTSSILLITAFQAWYVFDALYMEPAILTTIDIILDGFGFMLSFGDLVWVPFIYSLQTRYLAMYPLQLSPINVALIIGAQGVGYSIFRGANNQKNRFRTNPDDPRIKHIQYIETRSGSRLMTSGWWGMARHINYLGDWIMAWTYCLPTGMAGFAMVESLNPITGMVEKRAVQTEESRGWGMAITYFYVVYFGILLVHRERRDEDKCKRKYGEDWAKYTSKVKSRIIPGIY</sequence>
<evidence type="ECO:0000313" key="16">
    <source>
        <dbReference type="EMBL" id="KDB22553.1"/>
    </source>
</evidence>
<keyword evidence="7 15" id="KW-1133">Transmembrane helix</keyword>
<comment type="subcellular location">
    <subcellularLocation>
        <location evidence="1">Endoplasmic reticulum membrane</location>
        <topology evidence="1">Multi-pass membrane protein</topology>
    </subcellularLocation>
</comment>
<dbReference type="PANTHER" id="PTHR21257:SF52">
    <property type="entry name" value="DELTA(14)-STEROL REDUCTASE TM7SF2"/>
    <property type="match status" value="1"/>
</dbReference>
<feature type="transmembrane region" description="Helical" evidence="15">
    <location>
        <begin position="445"/>
        <end position="465"/>
    </location>
</feature>
<evidence type="ECO:0000256" key="3">
    <source>
        <dbReference type="ARBA" id="ARBA00022516"/>
    </source>
</evidence>
<evidence type="ECO:0000256" key="15">
    <source>
        <dbReference type="RuleBase" id="RU369120"/>
    </source>
</evidence>
<evidence type="ECO:0000256" key="13">
    <source>
        <dbReference type="ARBA" id="ARBA00023221"/>
    </source>
</evidence>
<feature type="transmembrane region" description="Helical" evidence="15">
    <location>
        <begin position="161"/>
        <end position="182"/>
    </location>
</feature>
<evidence type="ECO:0000256" key="14">
    <source>
        <dbReference type="ARBA" id="ARBA00029435"/>
    </source>
</evidence>
<keyword evidence="12 15" id="KW-1207">Sterol metabolism</keyword>
<dbReference type="PROSITE" id="PS01018">
    <property type="entry name" value="STEROL_REDUCT_2"/>
    <property type="match status" value="1"/>
</dbReference>
<gene>
    <name evidence="16" type="ORF">H109_05546</name>
</gene>
<dbReference type="OMA" id="EWCELRP"/>
<dbReference type="OrthoDB" id="10262235at2759"/>
<feature type="transmembrane region" description="Helical" evidence="15">
    <location>
        <begin position="128"/>
        <end position="149"/>
    </location>
</feature>
<feature type="transmembrane region" description="Helical" evidence="15">
    <location>
        <begin position="90"/>
        <end position="108"/>
    </location>
</feature>
<reference evidence="16 17" key="1">
    <citation type="submission" date="2014-02" db="EMBL/GenBank/DDBJ databases">
        <title>The Genome Sequence of Trichophyton interdigitale MR816.</title>
        <authorList>
            <consortium name="The Broad Institute Genomics Platform"/>
            <person name="Cuomo C.A."/>
            <person name="White T.C."/>
            <person name="Graser Y."/>
            <person name="Martinez-Rossi N."/>
            <person name="Heitman J."/>
            <person name="Young S.K."/>
            <person name="Zeng Q."/>
            <person name="Gargeya S."/>
            <person name="Abouelleil A."/>
            <person name="Alvarado L."/>
            <person name="Chapman S.B."/>
            <person name="Gainer-Dewar J."/>
            <person name="Goldberg J."/>
            <person name="Griggs A."/>
            <person name="Gujja S."/>
            <person name="Hansen M."/>
            <person name="Howarth C."/>
            <person name="Imamovic A."/>
            <person name="Larimer J."/>
            <person name="Martinez D."/>
            <person name="Murphy C."/>
            <person name="Pearson M.D."/>
            <person name="Persinoti G."/>
            <person name="Poon T."/>
            <person name="Priest M."/>
            <person name="Roberts A.D."/>
            <person name="Saif S."/>
            <person name="Shea T.D."/>
            <person name="Sykes S.N."/>
            <person name="Wortman J."/>
            <person name="Nusbaum C."/>
            <person name="Birren B."/>
        </authorList>
    </citation>
    <scope>NUCLEOTIDE SEQUENCE [LARGE SCALE GENOMIC DNA]</scope>
    <source>
        <strain evidence="16 17">MR816</strain>
    </source>
</reference>
<evidence type="ECO:0000256" key="2">
    <source>
        <dbReference type="ARBA" id="ARBA00005402"/>
    </source>
</evidence>
<evidence type="ECO:0000256" key="5">
    <source>
        <dbReference type="ARBA" id="ARBA00022857"/>
    </source>
</evidence>
<dbReference type="HOGENOM" id="CLU_015631_0_3_1"/>
<keyword evidence="10 15" id="KW-0443">Lipid metabolism</keyword>
<dbReference type="GO" id="GO:0006696">
    <property type="term" value="P:ergosterol biosynthetic process"/>
    <property type="evidence" value="ECO:0007669"/>
    <property type="project" value="TreeGrafter"/>
</dbReference>
<evidence type="ECO:0000256" key="9">
    <source>
        <dbReference type="ARBA" id="ARBA00023011"/>
    </source>
</evidence>
<accession>A0A059J4D3</accession>
<dbReference type="InterPro" id="IPR018083">
    <property type="entry name" value="Sterol_reductase_CS"/>
</dbReference>
<name>A0A059J4D3_TRIIM</name>
<keyword evidence="8 15" id="KW-0560">Oxidoreductase</keyword>
<dbReference type="AlphaFoldDB" id="A0A059J4D3"/>
<comment type="caution">
    <text evidence="15">Lacks conserved residue(s) required for the propagation of feature annotation.</text>
</comment>
<evidence type="ECO:0000256" key="1">
    <source>
        <dbReference type="ARBA" id="ARBA00004477"/>
    </source>
</evidence>
<dbReference type="PROSITE" id="PS01017">
    <property type="entry name" value="STEROL_REDUCT_1"/>
    <property type="match status" value="1"/>
</dbReference>
<organism evidence="16 17">
    <name type="scientific">Trichophyton interdigitale (strain MR816)</name>
    <dbReference type="NCBI Taxonomy" id="1215338"/>
    <lineage>
        <taxon>Eukaryota</taxon>
        <taxon>Fungi</taxon>
        <taxon>Dikarya</taxon>
        <taxon>Ascomycota</taxon>
        <taxon>Pezizomycotina</taxon>
        <taxon>Eurotiomycetes</taxon>
        <taxon>Eurotiomycetidae</taxon>
        <taxon>Onygenales</taxon>
        <taxon>Arthrodermataceae</taxon>
        <taxon>Trichophyton</taxon>
    </lineage>
</organism>
<comment type="similarity">
    <text evidence="2 15">Belongs to the ERG4/ERG24 family.</text>
</comment>
<evidence type="ECO:0000256" key="4">
    <source>
        <dbReference type="ARBA" id="ARBA00022692"/>
    </source>
</evidence>
<protein>
    <recommendedName>
        <fullName evidence="15">Delta(14)-sterol reductase</fullName>
    </recommendedName>
    <alternativeName>
        <fullName evidence="15">C-14 sterol reductase</fullName>
    </alternativeName>
    <alternativeName>
        <fullName evidence="15">Sterol C14-reductase</fullName>
    </alternativeName>
</protein>
<evidence type="ECO:0000313" key="17">
    <source>
        <dbReference type="Proteomes" id="UP000024533"/>
    </source>
</evidence>
<keyword evidence="5" id="KW-0521">NADP</keyword>
<dbReference type="STRING" id="1215338.A0A059J4D3"/>
<comment type="pathway">
    <text evidence="14">Steroid metabolism; ergosterol biosynthesis.</text>
</comment>
<dbReference type="Pfam" id="PF01222">
    <property type="entry name" value="ERG4_ERG24"/>
    <property type="match status" value="1"/>
</dbReference>
<dbReference type="Gene3D" id="1.20.120.1630">
    <property type="match status" value="1"/>
</dbReference>
<evidence type="ECO:0000256" key="10">
    <source>
        <dbReference type="ARBA" id="ARBA00023098"/>
    </source>
</evidence>
<keyword evidence="13 15" id="KW-0753">Steroid metabolism</keyword>
<evidence type="ECO:0000256" key="8">
    <source>
        <dbReference type="ARBA" id="ARBA00023002"/>
    </source>
</evidence>
<dbReference type="GO" id="GO:0050613">
    <property type="term" value="F:Delta14-sterol reductase activity"/>
    <property type="evidence" value="ECO:0007669"/>
    <property type="project" value="TreeGrafter"/>
</dbReference>
<dbReference type="FunFam" id="1.20.120.1630:FF:000008">
    <property type="entry name" value="C-14 sterol reductase"/>
    <property type="match status" value="1"/>
</dbReference>
<evidence type="ECO:0000256" key="11">
    <source>
        <dbReference type="ARBA" id="ARBA00023136"/>
    </source>
</evidence>
<evidence type="ECO:0000256" key="7">
    <source>
        <dbReference type="ARBA" id="ARBA00022989"/>
    </source>
</evidence>